<reference evidence="1" key="2">
    <citation type="submission" date="2020-11" db="EMBL/GenBank/DDBJ databases">
        <authorList>
            <person name="McCartney M.A."/>
            <person name="Auch B."/>
            <person name="Kono T."/>
            <person name="Mallez S."/>
            <person name="Becker A."/>
            <person name="Gohl D.M."/>
            <person name="Silverstein K.A.T."/>
            <person name="Koren S."/>
            <person name="Bechman K.B."/>
            <person name="Herman A."/>
            <person name="Abrahante J.E."/>
            <person name="Garbe J."/>
        </authorList>
    </citation>
    <scope>NUCLEOTIDE SEQUENCE</scope>
    <source>
        <strain evidence="1">Duluth1</strain>
        <tissue evidence="1">Whole animal</tissue>
    </source>
</reference>
<dbReference type="Proteomes" id="UP000828390">
    <property type="component" value="Unassembled WGS sequence"/>
</dbReference>
<evidence type="ECO:0000313" key="1">
    <source>
        <dbReference type="EMBL" id="KAH3817202.1"/>
    </source>
</evidence>
<comment type="caution">
    <text evidence="1">The sequence shown here is derived from an EMBL/GenBank/DDBJ whole genome shotgun (WGS) entry which is preliminary data.</text>
</comment>
<gene>
    <name evidence="1" type="ORF">DPMN_118732</name>
</gene>
<sequence length="119" mass="13995">MEERQKVETAIQGKQSRPLVAIFLKRPSPFSNRAIIRTNVLTKFHEDWSINLNYLVLRSHVFQRIRTLFKRRDIIKINILTNLEHDADIIGTNFLTKFHGDKGINIAYRVMTMKNVDDT</sequence>
<reference evidence="1" key="1">
    <citation type="journal article" date="2019" name="bioRxiv">
        <title>The Genome of the Zebra Mussel, Dreissena polymorpha: A Resource for Invasive Species Research.</title>
        <authorList>
            <person name="McCartney M.A."/>
            <person name="Auch B."/>
            <person name="Kono T."/>
            <person name="Mallez S."/>
            <person name="Zhang Y."/>
            <person name="Obille A."/>
            <person name="Becker A."/>
            <person name="Abrahante J.E."/>
            <person name="Garbe J."/>
            <person name="Badalamenti J.P."/>
            <person name="Herman A."/>
            <person name="Mangelson H."/>
            <person name="Liachko I."/>
            <person name="Sullivan S."/>
            <person name="Sone E.D."/>
            <person name="Koren S."/>
            <person name="Silverstein K.A.T."/>
            <person name="Beckman K.B."/>
            <person name="Gohl D.M."/>
        </authorList>
    </citation>
    <scope>NUCLEOTIDE SEQUENCE</scope>
    <source>
        <strain evidence="1">Duluth1</strain>
        <tissue evidence="1">Whole animal</tissue>
    </source>
</reference>
<accession>A0A9D4GNM6</accession>
<protein>
    <submittedName>
        <fullName evidence="1">Uncharacterized protein</fullName>
    </submittedName>
</protein>
<keyword evidence="2" id="KW-1185">Reference proteome</keyword>
<evidence type="ECO:0000313" key="2">
    <source>
        <dbReference type="Proteomes" id="UP000828390"/>
    </source>
</evidence>
<dbReference type="AlphaFoldDB" id="A0A9D4GNM6"/>
<name>A0A9D4GNM6_DREPO</name>
<proteinExistence type="predicted"/>
<dbReference type="EMBL" id="JAIWYP010000005">
    <property type="protein sequence ID" value="KAH3817202.1"/>
    <property type="molecule type" value="Genomic_DNA"/>
</dbReference>
<organism evidence="1 2">
    <name type="scientific">Dreissena polymorpha</name>
    <name type="common">Zebra mussel</name>
    <name type="synonym">Mytilus polymorpha</name>
    <dbReference type="NCBI Taxonomy" id="45954"/>
    <lineage>
        <taxon>Eukaryota</taxon>
        <taxon>Metazoa</taxon>
        <taxon>Spiralia</taxon>
        <taxon>Lophotrochozoa</taxon>
        <taxon>Mollusca</taxon>
        <taxon>Bivalvia</taxon>
        <taxon>Autobranchia</taxon>
        <taxon>Heteroconchia</taxon>
        <taxon>Euheterodonta</taxon>
        <taxon>Imparidentia</taxon>
        <taxon>Neoheterodontei</taxon>
        <taxon>Myida</taxon>
        <taxon>Dreissenoidea</taxon>
        <taxon>Dreissenidae</taxon>
        <taxon>Dreissena</taxon>
    </lineage>
</organism>